<accession>A0ABT9S4P5</accession>
<evidence type="ECO:0000259" key="4">
    <source>
        <dbReference type="Pfam" id="PF02737"/>
    </source>
</evidence>
<dbReference type="EMBL" id="JAUSRO010000004">
    <property type="protein sequence ID" value="MDP9899320.1"/>
    <property type="molecule type" value="Genomic_DNA"/>
</dbReference>
<dbReference type="InterPro" id="IPR036291">
    <property type="entry name" value="NAD(P)-bd_dom_sf"/>
</dbReference>
<reference evidence="5 6" key="1">
    <citation type="submission" date="2023-07" db="EMBL/GenBank/DDBJ databases">
        <title>Sorghum-associated microbial communities from plants grown in Nebraska, USA.</title>
        <authorList>
            <person name="Schachtman D."/>
        </authorList>
    </citation>
    <scope>NUCLEOTIDE SEQUENCE [LARGE SCALE GENOMIC DNA]</scope>
    <source>
        <strain evidence="5 6">DS1607</strain>
    </source>
</reference>
<dbReference type="InterPro" id="IPR006108">
    <property type="entry name" value="3HC_DH_C"/>
</dbReference>
<dbReference type="PANTHER" id="PTHR48075">
    <property type="entry name" value="3-HYDROXYACYL-COA DEHYDROGENASE FAMILY PROTEIN"/>
    <property type="match status" value="1"/>
</dbReference>
<protein>
    <submittedName>
        <fullName evidence="5">3-hydroxyacyl-CoA dehydrogenase</fullName>
    </submittedName>
</protein>
<comment type="caution">
    <text evidence="5">The sequence shown here is derived from an EMBL/GenBank/DDBJ whole genome shotgun (WGS) entry which is preliminary data.</text>
</comment>
<proteinExistence type="inferred from homology"/>
<dbReference type="Gene3D" id="1.10.1040.10">
    <property type="entry name" value="N-(1-d-carboxylethyl)-l-norvaline Dehydrogenase, domain 2"/>
    <property type="match status" value="1"/>
</dbReference>
<keyword evidence="6" id="KW-1185">Reference proteome</keyword>
<name>A0ABT9S4P5_9BURK</name>
<dbReference type="InterPro" id="IPR006176">
    <property type="entry name" value="3-OHacyl-CoA_DH_NAD-bd"/>
</dbReference>
<gene>
    <name evidence="5" type="ORF">J2W36_001565</name>
</gene>
<keyword evidence="2" id="KW-0560">Oxidoreductase</keyword>
<dbReference type="SUPFAM" id="SSF51735">
    <property type="entry name" value="NAD(P)-binding Rossmann-fold domains"/>
    <property type="match status" value="1"/>
</dbReference>
<feature type="domain" description="3-hydroxyacyl-CoA dehydrogenase NAD binding" evidence="4">
    <location>
        <begin position="38"/>
        <end position="213"/>
    </location>
</feature>
<dbReference type="Gene3D" id="3.40.50.720">
    <property type="entry name" value="NAD(P)-binding Rossmann-like Domain"/>
    <property type="match status" value="1"/>
</dbReference>
<dbReference type="NCBIfam" id="NF004783">
    <property type="entry name" value="PRK06129.1"/>
    <property type="match status" value="1"/>
</dbReference>
<feature type="domain" description="3-hydroxyacyl-CoA dehydrogenase C-terminal" evidence="3">
    <location>
        <begin position="219"/>
        <end position="287"/>
    </location>
</feature>
<organism evidence="5 6">
    <name type="scientific">Variovorax ginsengisoli</name>
    <dbReference type="NCBI Taxonomy" id="363844"/>
    <lineage>
        <taxon>Bacteria</taxon>
        <taxon>Pseudomonadati</taxon>
        <taxon>Pseudomonadota</taxon>
        <taxon>Betaproteobacteria</taxon>
        <taxon>Burkholderiales</taxon>
        <taxon>Comamonadaceae</taxon>
        <taxon>Variovorax</taxon>
    </lineage>
</organism>
<evidence type="ECO:0000259" key="3">
    <source>
        <dbReference type="Pfam" id="PF00725"/>
    </source>
</evidence>
<dbReference type="Proteomes" id="UP001226867">
    <property type="component" value="Unassembled WGS sequence"/>
</dbReference>
<evidence type="ECO:0000256" key="1">
    <source>
        <dbReference type="ARBA" id="ARBA00009463"/>
    </source>
</evidence>
<dbReference type="PANTHER" id="PTHR48075:SF1">
    <property type="entry name" value="LAMBDA-CRYSTALLIN HOMOLOG"/>
    <property type="match status" value="1"/>
</dbReference>
<dbReference type="InterPro" id="IPR013328">
    <property type="entry name" value="6PGD_dom2"/>
</dbReference>
<dbReference type="InterPro" id="IPR008927">
    <property type="entry name" value="6-PGluconate_DH-like_C_sf"/>
</dbReference>
<dbReference type="Pfam" id="PF02737">
    <property type="entry name" value="3HCDH_N"/>
    <property type="match status" value="1"/>
</dbReference>
<comment type="similarity">
    <text evidence="1">Belongs to the 3-hydroxyacyl-CoA dehydrogenase family.</text>
</comment>
<dbReference type="SUPFAM" id="SSF48179">
    <property type="entry name" value="6-phosphogluconate dehydrogenase C-terminal domain-like"/>
    <property type="match status" value="1"/>
</dbReference>
<dbReference type="Pfam" id="PF00725">
    <property type="entry name" value="3HCDH"/>
    <property type="match status" value="1"/>
</dbReference>
<evidence type="ECO:0000313" key="6">
    <source>
        <dbReference type="Proteomes" id="UP001226867"/>
    </source>
</evidence>
<evidence type="ECO:0000256" key="2">
    <source>
        <dbReference type="ARBA" id="ARBA00023002"/>
    </source>
</evidence>
<evidence type="ECO:0000313" key="5">
    <source>
        <dbReference type="EMBL" id="MDP9899320.1"/>
    </source>
</evidence>
<sequence>MITDNKITLLKPAGMPMSRESADLPSSAALSSVQRLPVAVVGAGLIGRAWAIVFARAGHPVRLHDADEGTMAASLAYIGERLGELDGFGLLDDPPAVVLARIRCEPDLAQAVRDVVMVQENIRETVDSKIAIFKQLDALAPPDAVLASSTSWLPASTFTEALPGRARCLVGHPTNPPYLVPLVELCPAPWTAAHAMARAHAIYEAAGQTPVALAHEINGFLLNRVQAVVLNECFTLFERGLASAADIDKVLKDGLALRWSFMGPFETIDLNAPAGVKDYASRYGKSNRETMSDVKTFSWAPEPIARVDRERRAHLAVEDIGARSAWRDRRLMALAAHKRQAPAA</sequence>